<evidence type="ECO:0000313" key="4">
    <source>
        <dbReference type="EMBL" id="KAJ0974520.1"/>
    </source>
</evidence>
<dbReference type="Proteomes" id="UP001085076">
    <property type="component" value="Miscellaneous, Linkage group lg04"/>
</dbReference>
<evidence type="ECO:0000256" key="2">
    <source>
        <dbReference type="ARBA" id="ARBA00022737"/>
    </source>
</evidence>
<feature type="repeat" description="PPR" evidence="3">
    <location>
        <begin position="293"/>
        <end position="327"/>
    </location>
</feature>
<proteinExistence type="inferred from homology"/>
<feature type="repeat" description="PPR" evidence="3">
    <location>
        <begin position="328"/>
        <end position="362"/>
    </location>
</feature>
<evidence type="ECO:0000256" key="1">
    <source>
        <dbReference type="ARBA" id="ARBA00007626"/>
    </source>
</evidence>
<dbReference type="PANTHER" id="PTHR47936">
    <property type="entry name" value="PPR_LONG DOMAIN-CONTAINING PROTEIN"/>
    <property type="match status" value="1"/>
</dbReference>
<evidence type="ECO:0000313" key="5">
    <source>
        <dbReference type="Proteomes" id="UP001085076"/>
    </source>
</evidence>
<dbReference type="AlphaFoldDB" id="A0A9D5HFG3"/>
<dbReference type="NCBIfam" id="TIGR00756">
    <property type="entry name" value="PPR"/>
    <property type="match status" value="3"/>
</dbReference>
<evidence type="ECO:0000256" key="3">
    <source>
        <dbReference type="PROSITE-ProRule" id="PRU00708"/>
    </source>
</evidence>
<keyword evidence="2" id="KW-0677">Repeat</keyword>
<dbReference type="InterPro" id="IPR002885">
    <property type="entry name" value="PPR_rpt"/>
</dbReference>
<comment type="similarity">
    <text evidence="1">Belongs to the PPR family. P subfamily.</text>
</comment>
<sequence length="499" mass="55575">MESKQLAARQCLVACKALIFTPKPSSKLRNYGAWEGSLQLQPPSPSPCSPNPSSASLHSTINFPTPKFFSRLLSTSSQKFRRTPCRQAILAGIDPEKLSEIVELIGRDGADTESKLGGMNLRLSDALVSEILRVSSVRHIPVLRFFIWFLKSHPGFKPSAAMYNQIVDNLGRLGDYGTMSLLLNELSSKGHCLTGKAFAFLQECGELDVKESTGSVIEMLNRVGGSCRGSGIYSLIKLFCSSSSFDLAVFVLEETSRRTSYYNVLIAAKCRNGNFQDARNVFDEMRRSGCEPNTSSYNYLLGSLFTNKRFVEGCELLQRMEELGYCPNPVTFEVVAFNACKDNRMDLAMEFLNRMLFEGIKPRMATHAAFIKGYFWSERIEDAYKYVIAMSVRDQCSSNMNYSLLASLFRMSGRVLEAARVLHEMMEKGLKPNFPVYIKHGDDFDNEGTAYLTSSPLEDLESVDISLNSNLEDGGCLILFKNKQQKGATAKSLNSESDG</sequence>
<dbReference type="PANTHER" id="PTHR47936:SF3">
    <property type="entry name" value="PENTACOTRIPEPTIDE-REPEAT REGION OF PRORP DOMAIN-CONTAINING PROTEIN"/>
    <property type="match status" value="1"/>
</dbReference>
<name>A0A9D5HFG3_9LILI</name>
<feature type="repeat" description="PPR" evidence="3">
    <location>
        <begin position="258"/>
        <end position="292"/>
    </location>
</feature>
<dbReference type="Pfam" id="PF13041">
    <property type="entry name" value="PPR_2"/>
    <property type="match status" value="1"/>
</dbReference>
<dbReference type="InterPro" id="IPR011990">
    <property type="entry name" value="TPR-like_helical_dom_sf"/>
</dbReference>
<dbReference type="PROSITE" id="PS51375">
    <property type="entry name" value="PPR"/>
    <property type="match status" value="4"/>
</dbReference>
<reference evidence="4" key="1">
    <citation type="submission" date="2021-03" db="EMBL/GenBank/DDBJ databases">
        <authorList>
            <person name="Li Z."/>
            <person name="Yang C."/>
        </authorList>
    </citation>
    <scope>NUCLEOTIDE SEQUENCE</scope>
    <source>
        <strain evidence="4">Dzin_1.0</strain>
        <tissue evidence="4">Leaf</tissue>
    </source>
</reference>
<keyword evidence="5" id="KW-1185">Reference proteome</keyword>
<protein>
    <recommendedName>
        <fullName evidence="6">Pentatricopeptide repeat-containing protein</fullName>
    </recommendedName>
</protein>
<organism evidence="4 5">
    <name type="scientific">Dioscorea zingiberensis</name>
    <dbReference type="NCBI Taxonomy" id="325984"/>
    <lineage>
        <taxon>Eukaryota</taxon>
        <taxon>Viridiplantae</taxon>
        <taxon>Streptophyta</taxon>
        <taxon>Embryophyta</taxon>
        <taxon>Tracheophyta</taxon>
        <taxon>Spermatophyta</taxon>
        <taxon>Magnoliopsida</taxon>
        <taxon>Liliopsida</taxon>
        <taxon>Dioscoreales</taxon>
        <taxon>Dioscoreaceae</taxon>
        <taxon>Dioscorea</taxon>
    </lineage>
</organism>
<accession>A0A9D5HFG3</accession>
<gene>
    <name evidence="4" type="ORF">J5N97_016485</name>
</gene>
<dbReference type="Pfam" id="PF01535">
    <property type="entry name" value="PPR"/>
    <property type="match status" value="1"/>
</dbReference>
<feature type="repeat" description="PPR" evidence="3">
    <location>
        <begin position="398"/>
        <end position="432"/>
    </location>
</feature>
<dbReference type="EMBL" id="JAGGNH010000004">
    <property type="protein sequence ID" value="KAJ0974520.1"/>
    <property type="molecule type" value="Genomic_DNA"/>
</dbReference>
<dbReference type="OrthoDB" id="185373at2759"/>
<reference evidence="4" key="2">
    <citation type="journal article" date="2022" name="Hortic Res">
        <title>The genome of Dioscorea zingiberensis sheds light on the biosynthesis, origin and evolution of the medicinally important diosgenin saponins.</title>
        <authorList>
            <person name="Li Y."/>
            <person name="Tan C."/>
            <person name="Li Z."/>
            <person name="Guo J."/>
            <person name="Li S."/>
            <person name="Chen X."/>
            <person name="Wang C."/>
            <person name="Dai X."/>
            <person name="Yang H."/>
            <person name="Song W."/>
            <person name="Hou L."/>
            <person name="Xu J."/>
            <person name="Tong Z."/>
            <person name="Xu A."/>
            <person name="Yuan X."/>
            <person name="Wang W."/>
            <person name="Yang Q."/>
            <person name="Chen L."/>
            <person name="Sun Z."/>
            <person name="Wang K."/>
            <person name="Pan B."/>
            <person name="Chen J."/>
            <person name="Bao Y."/>
            <person name="Liu F."/>
            <person name="Qi X."/>
            <person name="Gang D.R."/>
            <person name="Wen J."/>
            <person name="Li J."/>
        </authorList>
    </citation>
    <scope>NUCLEOTIDE SEQUENCE</scope>
    <source>
        <strain evidence="4">Dzin_1.0</strain>
    </source>
</reference>
<evidence type="ECO:0008006" key="6">
    <source>
        <dbReference type="Google" id="ProtNLM"/>
    </source>
</evidence>
<dbReference type="Gene3D" id="1.25.40.10">
    <property type="entry name" value="Tetratricopeptide repeat domain"/>
    <property type="match status" value="2"/>
</dbReference>
<comment type="caution">
    <text evidence="4">The sequence shown here is derived from an EMBL/GenBank/DDBJ whole genome shotgun (WGS) entry which is preliminary data.</text>
</comment>